<dbReference type="Proteomes" id="UP001596166">
    <property type="component" value="Unassembled WGS sequence"/>
</dbReference>
<evidence type="ECO:0000313" key="2">
    <source>
        <dbReference type="Proteomes" id="UP001596166"/>
    </source>
</evidence>
<proteinExistence type="predicted"/>
<dbReference type="EMBL" id="JBHSLC010000081">
    <property type="protein sequence ID" value="MFC5358171.1"/>
    <property type="molecule type" value="Genomic_DNA"/>
</dbReference>
<keyword evidence="2" id="KW-1185">Reference proteome</keyword>
<protein>
    <submittedName>
        <fullName evidence="1">Uncharacterized protein</fullName>
    </submittedName>
</protein>
<gene>
    <name evidence="1" type="ORF">ACFPMG_24595</name>
</gene>
<accession>A0ABW0GBN7</accession>
<dbReference type="RefSeq" id="WP_376997874.1">
    <property type="nucleotide sequence ID" value="NZ_JBHSLC010000081.1"/>
</dbReference>
<sequence length="76" mass="8456">MPDFEYSDKSSAERDIKDLREALDVTPEIADGKWVMISKSEFETIRDEAANVIGHLESCISEIEDIEVPDPVGDAS</sequence>
<reference evidence="2" key="1">
    <citation type="journal article" date="2019" name="Int. J. Syst. Evol. Microbiol.">
        <title>The Global Catalogue of Microorganisms (GCM) 10K type strain sequencing project: providing services to taxonomists for standard genome sequencing and annotation.</title>
        <authorList>
            <consortium name="The Broad Institute Genomics Platform"/>
            <consortium name="The Broad Institute Genome Sequencing Center for Infectious Disease"/>
            <person name="Wu L."/>
            <person name="Ma J."/>
        </authorList>
    </citation>
    <scope>NUCLEOTIDE SEQUENCE [LARGE SCALE GENOMIC DNA]</scope>
    <source>
        <strain evidence="2">CCUG 58760</strain>
    </source>
</reference>
<name>A0ABW0GBN7_9PROT</name>
<evidence type="ECO:0000313" key="1">
    <source>
        <dbReference type="EMBL" id="MFC5358171.1"/>
    </source>
</evidence>
<organism evidence="1 2">
    <name type="scientific">Azospirillum himalayense</name>
    <dbReference type="NCBI Taxonomy" id="654847"/>
    <lineage>
        <taxon>Bacteria</taxon>
        <taxon>Pseudomonadati</taxon>
        <taxon>Pseudomonadota</taxon>
        <taxon>Alphaproteobacteria</taxon>
        <taxon>Rhodospirillales</taxon>
        <taxon>Azospirillaceae</taxon>
        <taxon>Azospirillum</taxon>
    </lineage>
</organism>
<comment type="caution">
    <text evidence="1">The sequence shown here is derived from an EMBL/GenBank/DDBJ whole genome shotgun (WGS) entry which is preliminary data.</text>
</comment>